<keyword evidence="4" id="KW-1185">Reference proteome</keyword>
<proteinExistence type="predicted"/>
<dbReference type="Gene3D" id="3.30.428.10">
    <property type="entry name" value="HIT-like"/>
    <property type="match status" value="1"/>
</dbReference>
<name>A0ABU4GD20_9BACL</name>
<evidence type="ECO:0000259" key="2">
    <source>
        <dbReference type="PROSITE" id="PS51084"/>
    </source>
</evidence>
<dbReference type="EMBL" id="JAUBDI010000024">
    <property type="protein sequence ID" value="MDW0114889.1"/>
    <property type="molecule type" value="Genomic_DNA"/>
</dbReference>
<dbReference type="InterPro" id="IPR011146">
    <property type="entry name" value="HIT-like"/>
</dbReference>
<dbReference type="Proteomes" id="UP001282284">
    <property type="component" value="Unassembled WGS sequence"/>
</dbReference>
<feature type="domain" description="HIT" evidence="2">
    <location>
        <begin position="5"/>
        <end position="112"/>
    </location>
</feature>
<dbReference type="PANTHER" id="PTHR46648:SF1">
    <property type="entry name" value="ADENOSINE 5'-MONOPHOSPHORAMIDASE HNT1"/>
    <property type="match status" value="1"/>
</dbReference>
<dbReference type="PRINTS" id="PR00332">
    <property type="entry name" value="HISTRIAD"/>
</dbReference>
<organism evidence="3 4">
    <name type="scientific">Sporosarcina saromensis</name>
    <dbReference type="NCBI Taxonomy" id="359365"/>
    <lineage>
        <taxon>Bacteria</taxon>
        <taxon>Bacillati</taxon>
        <taxon>Bacillota</taxon>
        <taxon>Bacilli</taxon>
        <taxon>Bacillales</taxon>
        <taxon>Caryophanaceae</taxon>
        <taxon>Sporosarcina</taxon>
    </lineage>
</organism>
<dbReference type="PROSITE" id="PS51084">
    <property type="entry name" value="HIT_2"/>
    <property type="match status" value="1"/>
</dbReference>
<dbReference type="InterPro" id="IPR001310">
    <property type="entry name" value="Histidine_triad_HIT"/>
</dbReference>
<dbReference type="InterPro" id="IPR036265">
    <property type="entry name" value="HIT-like_sf"/>
</dbReference>
<evidence type="ECO:0000313" key="4">
    <source>
        <dbReference type="Proteomes" id="UP001282284"/>
    </source>
</evidence>
<dbReference type="PROSITE" id="PS00892">
    <property type="entry name" value="HIT_1"/>
    <property type="match status" value="1"/>
</dbReference>
<dbReference type="SUPFAM" id="SSF54197">
    <property type="entry name" value="HIT-like"/>
    <property type="match status" value="1"/>
</dbReference>
<dbReference type="Pfam" id="PF01230">
    <property type="entry name" value="HIT"/>
    <property type="match status" value="1"/>
</dbReference>
<gene>
    <name evidence="3" type="ORF">QT711_16960</name>
</gene>
<dbReference type="CDD" id="cd01277">
    <property type="entry name" value="HINT_subgroup"/>
    <property type="match status" value="1"/>
</dbReference>
<accession>A0ABU4GD20</accession>
<protein>
    <submittedName>
        <fullName evidence="3">HIT family protein</fullName>
    </submittedName>
</protein>
<dbReference type="RefSeq" id="WP_317946270.1">
    <property type="nucleotide sequence ID" value="NZ_JAUBDI010000024.1"/>
</dbReference>
<evidence type="ECO:0000313" key="3">
    <source>
        <dbReference type="EMBL" id="MDW0114889.1"/>
    </source>
</evidence>
<dbReference type="InterPro" id="IPR019808">
    <property type="entry name" value="Histidine_triad_CS"/>
</dbReference>
<feature type="short sequence motif" description="Histidine triad motif" evidence="1">
    <location>
        <begin position="97"/>
        <end position="101"/>
    </location>
</feature>
<evidence type="ECO:0000256" key="1">
    <source>
        <dbReference type="PROSITE-ProRule" id="PRU00464"/>
    </source>
</evidence>
<comment type="caution">
    <text evidence="3">The sequence shown here is derived from an EMBL/GenBank/DDBJ whole genome shotgun (WGS) entry which is preliminary data.</text>
</comment>
<dbReference type="InterPro" id="IPR039384">
    <property type="entry name" value="HINT"/>
</dbReference>
<sequence>MTSCIFCKIVEGEIPSEKIYEDDHVVAFMDVTPVTKGHVLLIPKTHRENLYEFSETEAANLFAVAPKIANTLKETFTPAGMNILQNNGAPAGQAVFHFHMHFIPRYDETDGFSSNWNPQVEELTKERIHEFANEIRKTIGNK</sequence>
<reference evidence="3 4" key="1">
    <citation type="submission" date="2023-06" db="EMBL/GenBank/DDBJ databases">
        <title>Sporosarcina sp. nov., isolated from Korean traditional fermented seafood 'Jeotgal'.</title>
        <authorList>
            <person name="Yang A.I."/>
            <person name="Shin N.-R."/>
        </authorList>
    </citation>
    <scope>NUCLEOTIDE SEQUENCE [LARGE SCALE GENOMIC DNA]</scope>
    <source>
        <strain evidence="3 4">KCTC13119</strain>
    </source>
</reference>
<dbReference type="PANTHER" id="PTHR46648">
    <property type="entry name" value="HIT FAMILY PROTEIN 1"/>
    <property type="match status" value="1"/>
</dbReference>